<gene>
    <name evidence="2" type="ORF">NIES4072_24720</name>
</gene>
<comment type="caution">
    <text evidence="2">The sequence shown here is derived from an EMBL/GenBank/DDBJ whole genome shotgun (WGS) entry which is preliminary data.</text>
</comment>
<dbReference type="GO" id="GO:0003677">
    <property type="term" value="F:DNA binding"/>
    <property type="evidence" value="ECO:0007669"/>
    <property type="project" value="InterPro"/>
</dbReference>
<evidence type="ECO:0000256" key="1">
    <source>
        <dbReference type="ARBA" id="ARBA00023172"/>
    </source>
</evidence>
<proteinExistence type="predicted"/>
<sequence length="83" mass="9163">MKSAVTLATVTTEFLERPGLAPSTRETYELTLGLLRIEELCSLMGHESIQTTLRYAKVTSQKSESAARHALNILINSDQKADL</sequence>
<dbReference type="OrthoDB" id="9801717at2"/>
<reference evidence="2 3" key="1">
    <citation type="submission" date="2017-06" db="EMBL/GenBank/DDBJ databases">
        <title>Genome sequencing of cyanobaciteial culture collection at National Institute for Environmental Studies (NIES).</title>
        <authorList>
            <person name="Hirose Y."/>
            <person name="Shimura Y."/>
            <person name="Fujisawa T."/>
            <person name="Nakamura Y."/>
            <person name="Kawachi M."/>
        </authorList>
    </citation>
    <scope>NUCLEOTIDE SEQUENCE [LARGE SCALE GENOMIC DNA]</scope>
    <source>
        <strain evidence="2 3">NIES-4072</strain>
    </source>
</reference>
<dbReference type="InterPro" id="IPR013762">
    <property type="entry name" value="Integrase-like_cat_sf"/>
</dbReference>
<dbReference type="EMBL" id="BDUD01000001">
    <property type="protein sequence ID" value="GBG18807.1"/>
    <property type="molecule type" value="Genomic_DNA"/>
</dbReference>
<dbReference type="SUPFAM" id="SSF56349">
    <property type="entry name" value="DNA breaking-rejoining enzymes"/>
    <property type="match status" value="1"/>
</dbReference>
<name>A0A2R5FJ83_NOSCO</name>
<dbReference type="GO" id="GO:0006310">
    <property type="term" value="P:DNA recombination"/>
    <property type="evidence" value="ECO:0007669"/>
    <property type="project" value="UniProtKB-KW"/>
</dbReference>
<dbReference type="InterPro" id="IPR011010">
    <property type="entry name" value="DNA_brk_join_enz"/>
</dbReference>
<evidence type="ECO:0000313" key="2">
    <source>
        <dbReference type="EMBL" id="GBG18807.1"/>
    </source>
</evidence>
<dbReference type="RefSeq" id="WP_109008744.1">
    <property type="nucleotide sequence ID" value="NZ_BDUD01000001.1"/>
</dbReference>
<organism evidence="2 3">
    <name type="scientific">Nostoc commune NIES-4072</name>
    <dbReference type="NCBI Taxonomy" id="2005467"/>
    <lineage>
        <taxon>Bacteria</taxon>
        <taxon>Bacillati</taxon>
        <taxon>Cyanobacteriota</taxon>
        <taxon>Cyanophyceae</taxon>
        <taxon>Nostocales</taxon>
        <taxon>Nostocaceae</taxon>
        <taxon>Nostoc</taxon>
    </lineage>
</organism>
<accession>A0A2R5FJ83</accession>
<dbReference type="GO" id="GO:0015074">
    <property type="term" value="P:DNA integration"/>
    <property type="evidence" value="ECO:0007669"/>
    <property type="project" value="InterPro"/>
</dbReference>
<dbReference type="AlphaFoldDB" id="A0A2R5FJ83"/>
<dbReference type="Proteomes" id="UP000245124">
    <property type="component" value="Unassembled WGS sequence"/>
</dbReference>
<keyword evidence="3" id="KW-1185">Reference proteome</keyword>
<evidence type="ECO:0000313" key="3">
    <source>
        <dbReference type="Proteomes" id="UP000245124"/>
    </source>
</evidence>
<protein>
    <submittedName>
        <fullName evidence="2">Site-specific recombinase XerD-like protein</fullName>
    </submittedName>
</protein>
<dbReference type="Gene3D" id="1.10.443.10">
    <property type="entry name" value="Intergrase catalytic core"/>
    <property type="match status" value="1"/>
</dbReference>
<keyword evidence="1" id="KW-0233">DNA recombination</keyword>